<name>A0AAU9IXE2_9CILI</name>
<keyword evidence="1" id="KW-0812">Transmembrane</keyword>
<dbReference type="Proteomes" id="UP001162131">
    <property type="component" value="Unassembled WGS sequence"/>
</dbReference>
<feature type="transmembrane region" description="Helical" evidence="1">
    <location>
        <begin position="18"/>
        <end position="38"/>
    </location>
</feature>
<proteinExistence type="predicted"/>
<gene>
    <name evidence="2" type="ORF">BSTOLATCC_MIC15791</name>
</gene>
<dbReference type="EMBL" id="CAJZBQ010000015">
    <property type="protein sequence ID" value="CAG9316360.1"/>
    <property type="molecule type" value="Genomic_DNA"/>
</dbReference>
<keyword evidence="3" id="KW-1185">Reference proteome</keyword>
<evidence type="ECO:0008006" key="4">
    <source>
        <dbReference type="Google" id="ProtNLM"/>
    </source>
</evidence>
<comment type="caution">
    <text evidence="2">The sequence shown here is derived from an EMBL/GenBank/DDBJ whole genome shotgun (WGS) entry which is preliminary data.</text>
</comment>
<evidence type="ECO:0000313" key="2">
    <source>
        <dbReference type="EMBL" id="CAG9316360.1"/>
    </source>
</evidence>
<organism evidence="2 3">
    <name type="scientific">Blepharisma stoltei</name>
    <dbReference type="NCBI Taxonomy" id="1481888"/>
    <lineage>
        <taxon>Eukaryota</taxon>
        <taxon>Sar</taxon>
        <taxon>Alveolata</taxon>
        <taxon>Ciliophora</taxon>
        <taxon>Postciliodesmatophora</taxon>
        <taxon>Heterotrichea</taxon>
        <taxon>Heterotrichida</taxon>
        <taxon>Blepharismidae</taxon>
        <taxon>Blepharisma</taxon>
    </lineage>
</organism>
<accession>A0AAU9IXE2</accession>
<evidence type="ECO:0000256" key="1">
    <source>
        <dbReference type="SAM" id="Phobius"/>
    </source>
</evidence>
<feature type="transmembrane region" description="Helical" evidence="1">
    <location>
        <begin position="58"/>
        <end position="76"/>
    </location>
</feature>
<keyword evidence="1" id="KW-1133">Transmembrane helix</keyword>
<evidence type="ECO:0000313" key="3">
    <source>
        <dbReference type="Proteomes" id="UP001162131"/>
    </source>
</evidence>
<sequence length="136" mass="15591">MSSSVKLNASDTVASTKIVYGMVLMFLFTLFLQVIAWIYTYCKIYVDLYGSFWTSLEYLAITGVTWPIYMYLAIILSDRAFSSFGRLYSRALSICSPREIENLKSQRAQQNDLDPKIFPGLQPGDLFKEKANEIRL</sequence>
<reference evidence="2" key="1">
    <citation type="submission" date="2021-09" db="EMBL/GenBank/DDBJ databases">
        <authorList>
            <consortium name="AG Swart"/>
            <person name="Singh M."/>
            <person name="Singh A."/>
            <person name="Seah K."/>
            <person name="Emmerich C."/>
        </authorList>
    </citation>
    <scope>NUCLEOTIDE SEQUENCE</scope>
    <source>
        <strain evidence="2">ATCC30299</strain>
    </source>
</reference>
<keyword evidence="1" id="KW-0472">Membrane</keyword>
<dbReference type="AlphaFoldDB" id="A0AAU9IXE2"/>
<protein>
    <recommendedName>
        <fullName evidence="4">P-type ATPase C-terminal domain-containing protein</fullName>
    </recommendedName>
</protein>